<dbReference type="PANTHER" id="PTHR30055">
    <property type="entry name" value="HTH-TYPE TRANSCRIPTIONAL REGULATOR RUTR"/>
    <property type="match status" value="1"/>
</dbReference>
<dbReference type="GO" id="GO:0000976">
    <property type="term" value="F:transcription cis-regulatory region binding"/>
    <property type="evidence" value="ECO:0007669"/>
    <property type="project" value="TreeGrafter"/>
</dbReference>
<keyword evidence="3" id="KW-0804">Transcription</keyword>
<dbReference type="PANTHER" id="PTHR30055:SF151">
    <property type="entry name" value="TRANSCRIPTIONAL REGULATORY PROTEIN"/>
    <property type="match status" value="1"/>
</dbReference>
<protein>
    <submittedName>
        <fullName evidence="6">TetR family transcriptional regulator</fullName>
    </submittedName>
</protein>
<evidence type="ECO:0000256" key="1">
    <source>
        <dbReference type="ARBA" id="ARBA00023015"/>
    </source>
</evidence>
<dbReference type="EMBL" id="CP002047">
    <property type="protein sequence ID" value="ADI11444.1"/>
    <property type="molecule type" value="Genomic_DNA"/>
</dbReference>
<dbReference type="Pfam" id="PF00440">
    <property type="entry name" value="TetR_N"/>
    <property type="match status" value="1"/>
</dbReference>
<dbReference type="Gene3D" id="1.10.357.10">
    <property type="entry name" value="Tetracycline Repressor, domain 2"/>
    <property type="match status" value="1"/>
</dbReference>
<dbReference type="InterPro" id="IPR050109">
    <property type="entry name" value="HTH-type_TetR-like_transc_reg"/>
</dbReference>
<evidence type="ECO:0000256" key="2">
    <source>
        <dbReference type="ARBA" id="ARBA00023125"/>
    </source>
</evidence>
<dbReference type="InterPro" id="IPR004111">
    <property type="entry name" value="Repressor_TetR_C"/>
</dbReference>
<organism evidence="6 7">
    <name type="scientific">Streptomyces bingchenggensis (strain BCW-1)</name>
    <dbReference type="NCBI Taxonomy" id="749414"/>
    <lineage>
        <taxon>Bacteria</taxon>
        <taxon>Bacillati</taxon>
        <taxon>Actinomycetota</taxon>
        <taxon>Actinomycetes</taxon>
        <taxon>Kitasatosporales</taxon>
        <taxon>Streptomycetaceae</taxon>
        <taxon>Streptomyces</taxon>
    </lineage>
</organism>
<keyword evidence="7" id="KW-1185">Reference proteome</keyword>
<evidence type="ECO:0000313" key="7">
    <source>
        <dbReference type="Proteomes" id="UP000000377"/>
    </source>
</evidence>
<dbReference type="eggNOG" id="COG1309">
    <property type="taxonomic scope" value="Bacteria"/>
</dbReference>
<sequence>MAKERSGAGDPARTLELLWREPAPADAPPRRGPKQGLSVDAVIQAAIALADSGGLEALTMRGVAQGLGVTPMTLYTYVPAKAELLDLMLDTAYLEMERADCSGRPAAAPWRARVEAVARENLELCRRHPWVATLPATRPPLGPGVIAKYEHELAAFEGLGLDDIEIDAALTFLLDFVRATARAELDAQAAGRDSAMSDAQWWEAHAPLLAKVFDAERYPLAARVGSAAGEAHQGSYNPEYAFRFGLARVLDGLAALIESRAAS</sequence>
<reference evidence="6 7" key="1">
    <citation type="journal article" date="2010" name="J. Bacteriol.">
        <title>Genome sequence of the milbemycin-producing bacterium Streptomyces bingchenggensis.</title>
        <authorList>
            <person name="Wang X.J."/>
            <person name="Yan Y.J."/>
            <person name="Zhang B."/>
            <person name="An J."/>
            <person name="Wang J.J."/>
            <person name="Tian J."/>
            <person name="Jiang L."/>
            <person name="Chen Y.H."/>
            <person name="Huang S.X."/>
            <person name="Yin M."/>
            <person name="Zhang J."/>
            <person name="Gao A.L."/>
            <person name="Liu C.X."/>
            <person name="Zhu Z.X."/>
            <person name="Xiang W.S."/>
        </authorList>
    </citation>
    <scope>NUCLEOTIDE SEQUENCE [LARGE SCALE GENOMIC DNA]</scope>
    <source>
        <strain evidence="6 7">BCW-1</strain>
    </source>
</reference>
<dbReference type="PATRIC" id="fig|749414.3.peg.8568"/>
<keyword evidence="1" id="KW-0805">Transcription regulation</keyword>
<dbReference type="SUPFAM" id="SSF46689">
    <property type="entry name" value="Homeodomain-like"/>
    <property type="match status" value="1"/>
</dbReference>
<dbReference type="InterPro" id="IPR036271">
    <property type="entry name" value="Tet_transcr_reg_TetR-rel_C_sf"/>
</dbReference>
<dbReference type="RefSeq" id="WP_014180894.1">
    <property type="nucleotide sequence ID" value="NC_016582.1"/>
</dbReference>
<dbReference type="GO" id="GO:0003700">
    <property type="term" value="F:DNA-binding transcription factor activity"/>
    <property type="evidence" value="ECO:0007669"/>
    <property type="project" value="TreeGrafter"/>
</dbReference>
<dbReference type="InterPro" id="IPR001647">
    <property type="entry name" value="HTH_TetR"/>
</dbReference>
<evidence type="ECO:0000256" key="3">
    <source>
        <dbReference type="ARBA" id="ARBA00023163"/>
    </source>
</evidence>
<dbReference type="KEGG" id="sbh:SBI_08326"/>
<keyword evidence="2 4" id="KW-0238">DNA-binding</keyword>
<gene>
    <name evidence="6" type="ordered locus">SBI_08326</name>
</gene>
<name>D7BR94_STRBB</name>
<dbReference type="PROSITE" id="PS50977">
    <property type="entry name" value="HTH_TETR_2"/>
    <property type="match status" value="1"/>
</dbReference>
<feature type="domain" description="HTH tetR-type" evidence="5">
    <location>
        <begin position="36"/>
        <end position="96"/>
    </location>
</feature>
<dbReference type="Gene3D" id="1.10.10.60">
    <property type="entry name" value="Homeodomain-like"/>
    <property type="match status" value="1"/>
</dbReference>
<evidence type="ECO:0000259" key="5">
    <source>
        <dbReference type="PROSITE" id="PS50977"/>
    </source>
</evidence>
<dbReference type="STRING" id="749414.SBI_08326"/>
<proteinExistence type="predicted"/>
<dbReference type="HOGENOM" id="CLU_069543_0_1_11"/>
<evidence type="ECO:0000313" key="6">
    <source>
        <dbReference type="EMBL" id="ADI11444.1"/>
    </source>
</evidence>
<evidence type="ECO:0000256" key="4">
    <source>
        <dbReference type="PROSITE-ProRule" id="PRU00335"/>
    </source>
</evidence>
<feature type="DNA-binding region" description="H-T-H motif" evidence="4">
    <location>
        <begin position="59"/>
        <end position="78"/>
    </location>
</feature>
<dbReference type="InterPro" id="IPR009057">
    <property type="entry name" value="Homeodomain-like_sf"/>
</dbReference>
<dbReference type="Proteomes" id="UP000000377">
    <property type="component" value="Chromosome"/>
</dbReference>
<accession>D7BR94</accession>
<dbReference type="Pfam" id="PF02909">
    <property type="entry name" value="TetR_C_1"/>
    <property type="match status" value="1"/>
</dbReference>
<dbReference type="AlphaFoldDB" id="D7BR94"/>
<dbReference type="GO" id="GO:0045892">
    <property type="term" value="P:negative regulation of DNA-templated transcription"/>
    <property type="evidence" value="ECO:0007669"/>
    <property type="project" value="InterPro"/>
</dbReference>
<dbReference type="SUPFAM" id="SSF48498">
    <property type="entry name" value="Tetracyclin repressor-like, C-terminal domain"/>
    <property type="match status" value="1"/>
</dbReference>